<evidence type="ECO:0000313" key="3">
    <source>
        <dbReference type="Proteomes" id="UP000702544"/>
    </source>
</evidence>
<sequence length="111" mass="11636">MNLRAAPDSAARLLSAIGLAVRAGRARAGYEAVSRTVRKGEAVAVLVAGDAPAQVRNKLERLLGSSATPYRVALDGDRLGRAMGRERVVALAVTDGSLGRRVIELADELKS</sequence>
<comment type="caution">
    <text evidence="2">The sequence shown here is derived from an EMBL/GenBank/DDBJ whole genome shotgun (WGS) entry which is preliminary data.</text>
</comment>
<dbReference type="Gene3D" id="3.30.1330.30">
    <property type="match status" value="1"/>
</dbReference>
<dbReference type="InterPro" id="IPR029064">
    <property type="entry name" value="Ribosomal_eL30-like_sf"/>
</dbReference>
<dbReference type="InterPro" id="IPR004038">
    <property type="entry name" value="Ribosomal_eL8/eL30/eS12/Gad45"/>
</dbReference>
<dbReference type="EMBL" id="JAACAK010000114">
    <property type="protein sequence ID" value="NIR76215.1"/>
    <property type="molecule type" value="Genomic_DNA"/>
</dbReference>
<name>A0AAE5CCW1_9BACT</name>
<organism evidence="2 3">
    <name type="scientific">Candidatus Kutchimonas denitrificans</name>
    <dbReference type="NCBI Taxonomy" id="3056748"/>
    <lineage>
        <taxon>Bacteria</taxon>
        <taxon>Pseudomonadati</taxon>
        <taxon>Gemmatimonadota</taxon>
        <taxon>Gemmatimonadia</taxon>
        <taxon>Candidatus Palauibacterales</taxon>
        <taxon>Candidatus Palauibacteraceae</taxon>
        <taxon>Candidatus Kutchimonas</taxon>
    </lineage>
</organism>
<feature type="domain" description="Ribosomal protein eL8/eL30/eS12/Gadd45" evidence="1">
    <location>
        <begin position="13"/>
        <end position="95"/>
    </location>
</feature>
<evidence type="ECO:0000313" key="2">
    <source>
        <dbReference type="EMBL" id="NIR76215.1"/>
    </source>
</evidence>
<gene>
    <name evidence="2" type="ORF">GWO12_14055</name>
</gene>
<dbReference type="Pfam" id="PF01248">
    <property type="entry name" value="Ribosomal_L7Ae"/>
    <property type="match status" value="1"/>
</dbReference>
<reference evidence="2 3" key="1">
    <citation type="submission" date="2020-01" db="EMBL/GenBank/DDBJ databases">
        <title>Genomes assembled from Gulf of Kutch pelagic sediment metagenomes.</title>
        <authorList>
            <person name="Chandrashekar M."/>
            <person name="Mahajan M.S."/>
            <person name="Dave K.J."/>
            <person name="Vatsa P."/>
            <person name="Nathani N.M."/>
        </authorList>
    </citation>
    <scope>NUCLEOTIDE SEQUENCE [LARGE SCALE GENOMIC DNA]</scope>
    <source>
        <strain evidence="2">KS3-K002</strain>
    </source>
</reference>
<accession>A0AAE5CCW1</accession>
<dbReference type="Proteomes" id="UP000702544">
    <property type="component" value="Unassembled WGS sequence"/>
</dbReference>
<proteinExistence type="predicted"/>
<dbReference type="AlphaFoldDB" id="A0AAE5CCW1"/>
<dbReference type="GO" id="GO:0005840">
    <property type="term" value="C:ribosome"/>
    <property type="evidence" value="ECO:0007669"/>
    <property type="project" value="UniProtKB-KW"/>
</dbReference>
<evidence type="ECO:0000259" key="1">
    <source>
        <dbReference type="Pfam" id="PF01248"/>
    </source>
</evidence>
<dbReference type="SUPFAM" id="SSF55315">
    <property type="entry name" value="L30e-like"/>
    <property type="match status" value="1"/>
</dbReference>
<protein>
    <submittedName>
        <fullName evidence="2">50S ribosomal protein L7ae</fullName>
    </submittedName>
</protein>
<keyword evidence="2" id="KW-0689">Ribosomal protein</keyword>
<keyword evidence="2" id="KW-0687">Ribonucleoprotein</keyword>